<feature type="chain" id="PRO_5035179366" description="Secreted protein" evidence="1">
    <location>
        <begin position="22"/>
        <end position="121"/>
    </location>
</feature>
<evidence type="ECO:0008006" key="4">
    <source>
        <dbReference type="Google" id="ProtNLM"/>
    </source>
</evidence>
<dbReference type="AlphaFoldDB" id="A0A8I6YPE8"/>
<reference evidence="2" key="2">
    <citation type="submission" date="2020-10" db="EMBL/GenBank/DDBJ databases">
        <authorList>
            <person name="Scholz U."/>
            <person name="Mascher M."/>
            <person name="Fiebig A."/>
        </authorList>
    </citation>
    <scope>NUCLEOTIDE SEQUENCE [LARGE SCALE GENOMIC DNA]</scope>
    <source>
        <strain evidence="2">cv. Morex</strain>
    </source>
</reference>
<proteinExistence type="predicted"/>
<evidence type="ECO:0000313" key="3">
    <source>
        <dbReference type="Proteomes" id="UP000011116"/>
    </source>
</evidence>
<reference evidence="3" key="1">
    <citation type="journal article" date="2012" name="Nature">
        <title>A physical, genetic and functional sequence assembly of the barley genome.</title>
        <authorList>
            <consortium name="The International Barley Genome Sequencing Consortium"/>
            <person name="Mayer K.F."/>
            <person name="Waugh R."/>
            <person name="Brown J.W."/>
            <person name="Schulman A."/>
            <person name="Langridge P."/>
            <person name="Platzer M."/>
            <person name="Fincher G.B."/>
            <person name="Muehlbauer G.J."/>
            <person name="Sato K."/>
            <person name="Close T.J."/>
            <person name="Wise R.P."/>
            <person name="Stein N."/>
        </authorList>
    </citation>
    <scope>NUCLEOTIDE SEQUENCE [LARGE SCALE GENOMIC DNA]</scope>
    <source>
        <strain evidence="3">cv. Morex</strain>
    </source>
</reference>
<dbReference type="Gene3D" id="1.10.287.2900">
    <property type="match status" value="1"/>
</dbReference>
<keyword evidence="3" id="KW-1185">Reference proteome</keyword>
<evidence type="ECO:0000256" key="1">
    <source>
        <dbReference type="SAM" id="SignalP"/>
    </source>
</evidence>
<dbReference type="Proteomes" id="UP000011116">
    <property type="component" value="Chromosome 7H"/>
</dbReference>
<reference evidence="2" key="3">
    <citation type="submission" date="2022-01" db="UniProtKB">
        <authorList>
            <consortium name="EnsemblPlants"/>
        </authorList>
    </citation>
    <scope>IDENTIFICATION</scope>
    <source>
        <strain evidence="2">subsp. vulgare</strain>
    </source>
</reference>
<dbReference type="EnsemblPlants" id="HORVU.MOREX.r3.7HG0749780.1">
    <property type="protein sequence ID" value="HORVU.MOREX.r3.7HG0749780.1.CDS1"/>
    <property type="gene ID" value="HORVU.MOREX.r3.7HG0749780"/>
</dbReference>
<dbReference type="Gramene" id="HORVU.MOREX.r3.7HG0749780.1">
    <property type="protein sequence ID" value="HORVU.MOREX.r3.7HG0749780.1.CDS1"/>
    <property type="gene ID" value="HORVU.MOREX.r3.7HG0749780"/>
</dbReference>
<keyword evidence="1" id="KW-0732">Signal</keyword>
<accession>A0A8I6YPE8</accession>
<evidence type="ECO:0000313" key="2">
    <source>
        <dbReference type="EnsemblPlants" id="HORVU.MOREX.r3.7HG0749780.1.CDS1"/>
    </source>
</evidence>
<protein>
    <recommendedName>
        <fullName evidence="4">Secreted protein</fullName>
    </recommendedName>
</protein>
<feature type="signal peptide" evidence="1">
    <location>
        <begin position="1"/>
        <end position="21"/>
    </location>
</feature>
<sequence length="121" mass="13936">MGLTAWMLGLGFLGAAAISHSIEVCIDKTAVTHHVANGGCLKEFREAMRKCDPMLDHDDTKRRVACIGATRALRECFGRNPDYFQHQYIKRLDGGLMEDRVRWPAQEDVGKYKWWKHMRRS</sequence>
<organism evidence="2 3">
    <name type="scientific">Hordeum vulgare subsp. vulgare</name>
    <name type="common">Domesticated barley</name>
    <dbReference type="NCBI Taxonomy" id="112509"/>
    <lineage>
        <taxon>Eukaryota</taxon>
        <taxon>Viridiplantae</taxon>
        <taxon>Streptophyta</taxon>
        <taxon>Embryophyta</taxon>
        <taxon>Tracheophyta</taxon>
        <taxon>Spermatophyta</taxon>
        <taxon>Magnoliopsida</taxon>
        <taxon>Liliopsida</taxon>
        <taxon>Poales</taxon>
        <taxon>Poaceae</taxon>
        <taxon>BOP clade</taxon>
        <taxon>Pooideae</taxon>
        <taxon>Triticodae</taxon>
        <taxon>Triticeae</taxon>
        <taxon>Hordeinae</taxon>
        <taxon>Hordeum</taxon>
    </lineage>
</organism>
<name>A0A8I6YPE8_HORVV</name>